<feature type="domain" description="Secretion system C-terminal sorting" evidence="2">
    <location>
        <begin position="337"/>
        <end position="401"/>
    </location>
</feature>
<evidence type="ECO:0000313" key="4">
    <source>
        <dbReference type="Proteomes" id="UP001168528"/>
    </source>
</evidence>
<organism evidence="3 4">
    <name type="scientific">Rhodocytophaga aerolata</name>
    <dbReference type="NCBI Taxonomy" id="455078"/>
    <lineage>
        <taxon>Bacteria</taxon>
        <taxon>Pseudomonadati</taxon>
        <taxon>Bacteroidota</taxon>
        <taxon>Cytophagia</taxon>
        <taxon>Cytophagales</taxon>
        <taxon>Rhodocytophagaceae</taxon>
        <taxon>Rhodocytophaga</taxon>
    </lineage>
</organism>
<protein>
    <submittedName>
        <fullName evidence="3">T9SS type A sorting domain-containing protein</fullName>
    </submittedName>
</protein>
<keyword evidence="1" id="KW-0732">Signal</keyword>
<evidence type="ECO:0000259" key="2">
    <source>
        <dbReference type="Pfam" id="PF18962"/>
    </source>
</evidence>
<dbReference type="Proteomes" id="UP001168528">
    <property type="component" value="Unassembled WGS sequence"/>
</dbReference>
<dbReference type="RefSeq" id="WP_302042157.1">
    <property type="nucleotide sequence ID" value="NZ_JAUKPO010000055.1"/>
</dbReference>
<dbReference type="InterPro" id="IPR026444">
    <property type="entry name" value="Secre_tail"/>
</dbReference>
<dbReference type="NCBIfam" id="TIGR04183">
    <property type="entry name" value="Por_Secre_tail"/>
    <property type="match status" value="1"/>
</dbReference>
<dbReference type="EMBL" id="JAUKPO010000055">
    <property type="protein sequence ID" value="MDO1451359.1"/>
    <property type="molecule type" value="Genomic_DNA"/>
</dbReference>
<evidence type="ECO:0000256" key="1">
    <source>
        <dbReference type="SAM" id="SignalP"/>
    </source>
</evidence>
<reference evidence="3" key="1">
    <citation type="submission" date="2023-07" db="EMBL/GenBank/DDBJ databases">
        <title>The genome sequence of Rhodocytophaga aerolata KACC 12507.</title>
        <authorList>
            <person name="Zhang X."/>
        </authorList>
    </citation>
    <scope>NUCLEOTIDE SEQUENCE</scope>
    <source>
        <strain evidence="3">KACC 12507</strain>
    </source>
</reference>
<proteinExistence type="predicted"/>
<name>A0ABT8RJ04_9BACT</name>
<sequence length="409" mass="43880">MLSYLILTVFLVTLSSLSQAQIAKFIGGPQSVCVNQPVNYDSGPALCVESYWRVKHNGVTVLDYGALDTRCAPYARPYTTYLNNVIDIRVTPSICALSGRTYFYMYNNLPITFKLPGTYTIEAIPKGRVEGIGSGCNNAQITVQVGPQTIGSTISGATAVECNFGGTKIYSVPANPSATFTWSADAALNAAMQSQSGNTATIKFNSTSNTNASGYVRVTVTDCGVSTTRTLLVKRTAPPSGMNGPYNICVGSYGSFQAVDFSGTNYSWSVSPTSIFSINPNGSNASVNAFGEGSGVVILNYNRPCDNLYMTERRGIYASNCGYSMAADTTTTTLMVSPNPATDETQVSYSETTTDYPVKIRNSFNKVVAAGTLRNGKFRVNTRHLPAGIYIVTLEDKERGVISVRMVKN</sequence>
<accession>A0ABT8RJ04</accession>
<comment type="caution">
    <text evidence="3">The sequence shown here is derived from an EMBL/GenBank/DDBJ whole genome shotgun (WGS) entry which is preliminary data.</text>
</comment>
<feature type="chain" id="PRO_5046391250" evidence="1">
    <location>
        <begin position="21"/>
        <end position="409"/>
    </location>
</feature>
<feature type="signal peptide" evidence="1">
    <location>
        <begin position="1"/>
        <end position="20"/>
    </location>
</feature>
<dbReference type="Pfam" id="PF18962">
    <property type="entry name" value="Por_Secre_tail"/>
    <property type="match status" value="1"/>
</dbReference>
<gene>
    <name evidence="3" type="ORF">Q0590_34105</name>
</gene>
<evidence type="ECO:0000313" key="3">
    <source>
        <dbReference type="EMBL" id="MDO1451359.1"/>
    </source>
</evidence>
<keyword evidence="4" id="KW-1185">Reference proteome</keyword>